<evidence type="ECO:0000313" key="3">
    <source>
        <dbReference type="EMBL" id="KAK4183087.1"/>
    </source>
</evidence>
<accession>A0AAN6WMN3</accession>
<protein>
    <submittedName>
        <fullName evidence="3">Uncharacterized protein</fullName>
    </submittedName>
</protein>
<dbReference type="AlphaFoldDB" id="A0AAN6WMN3"/>
<dbReference type="EMBL" id="MU864579">
    <property type="protein sequence ID" value="KAK4183087.1"/>
    <property type="molecule type" value="Genomic_DNA"/>
</dbReference>
<comment type="caution">
    <text evidence="3">The sequence shown here is derived from an EMBL/GenBank/DDBJ whole genome shotgun (WGS) entry which is preliminary data.</text>
</comment>
<dbReference type="Proteomes" id="UP001302126">
    <property type="component" value="Unassembled WGS sequence"/>
</dbReference>
<evidence type="ECO:0000256" key="1">
    <source>
        <dbReference type="SAM" id="MobiDB-lite"/>
    </source>
</evidence>
<organism evidence="3 4">
    <name type="scientific">Podospora australis</name>
    <dbReference type="NCBI Taxonomy" id="1536484"/>
    <lineage>
        <taxon>Eukaryota</taxon>
        <taxon>Fungi</taxon>
        <taxon>Dikarya</taxon>
        <taxon>Ascomycota</taxon>
        <taxon>Pezizomycotina</taxon>
        <taxon>Sordariomycetes</taxon>
        <taxon>Sordariomycetidae</taxon>
        <taxon>Sordariales</taxon>
        <taxon>Podosporaceae</taxon>
        <taxon>Podospora</taxon>
    </lineage>
</organism>
<feature type="region of interest" description="Disordered" evidence="1">
    <location>
        <begin position="31"/>
        <end position="117"/>
    </location>
</feature>
<name>A0AAN6WMN3_9PEZI</name>
<gene>
    <name evidence="3" type="ORF">QBC35DRAFT_544954</name>
</gene>
<reference evidence="3" key="2">
    <citation type="submission" date="2023-05" db="EMBL/GenBank/DDBJ databases">
        <authorList>
            <consortium name="Lawrence Berkeley National Laboratory"/>
            <person name="Steindorff A."/>
            <person name="Hensen N."/>
            <person name="Bonometti L."/>
            <person name="Westerberg I."/>
            <person name="Brannstrom I.O."/>
            <person name="Guillou S."/>
            <person name="Cros-Aarteil S."/>
            <person name="Calhoun S."/>
            <person name="Haridas S."/>
            <person name="Kuo A."/>
            <person name="Mondo S."/>
            <person name="Pangilinan J."/>
            <person name="Riley R."/>
            <person name="Labutti K."/>
            <person name="Andreopoulos B."/>
            <person name="Lipzen A."/>
            <person name="Chen C."/>
            <person name="Yanf M."/>
            <person name="Daum C."/>
            <person name="Ng V."/>
            <person name="Clum A."/>
            <person name="Ohm R."/>
            <person name="Martin F."/>
            <person name="Silar P."/>
            <person name="Natvig D."/>
            <person name="Lalanne C."/>
            <person name="Gautier V."/>
            <person name="Ament-Velasquez S.L."/>
            <person name="Kruys A."/>
            <person name="Hutchinson M.I."/>
            <person name="Powell A.J."/>
            <person name="Barry K."/>
            <person name="Miller A.N."/>
            <person name="Grigoriev I.V."/>
            <person name="Debuchy R."/>
            <person name="Gladieux P."/>
            <person name="Thoren M.H."/>
            <person name="Johannesson H."/>
        </authorList>
    </citation>
    <scope>NUCLEOTIDE SEQUENCE</scope>
    <source>
        <strain evidence="3">PSN309</strain>
    </source>
</reference>
<keyword evidence="2" id="KW-0472">Membrane</keyword>
<keyword evidence="2" id="KW-1133">Transmembrane helix</keyword>
<proteinExistence type="predicted"/>
<reference evidence="3" key="1">
    <citation type="journal article" date="2023" name="Mol. Phylogenet. Evol.">
        <title>Genome-scale phylogeny and comparative genomics of the fungal order Sordariales.</title>
        <authorList>
            <person name="Hensen N."/>
            <person name="Bonometti L."/>
            <person name="Westerberg I."/>
            <person name="Brannstrom I.O."/>
            <person name="Guillou S."/>
            <person name="Cros-Aarteil S."/>
            <person name="Calhoun S."/>
            <person name="Haridas S."/>
            <person name="Kuo A."/>
            <person name="Mondo S."/>
            <person name="Pangilinan J."/>
            <person name="Riley R."/>
            <person name="LaButti K."/>
            <person name="Andreopoulos B."/>
            <person name="Lipzen A."/>
            <person name="Chen C."/>
            <person name="Yan M."/>
            <person name="Daum C."/>
            <person name="Ng V."/>
            <person name="Clum A."/>
            <person name="Steindorff A."/>
            <person name="Ohm R.A."/>
            <person name="Martin F."/>
            <person name="Silar P."/>
            <person name="Natvig D.O."/>
            <person name="Lalanne C."/>
            <person name="Gautier V."/>
            <person name="Ament-Velasquez S.L."/>
            <person name="Kruys A."/>
            <person name="Hutchinson M.I."/>
            <person name="Powell A.J."/>
            <person name="Barry K."/>
            <person name="Miller A.N."/>
            <person name="Grigoriev I.V."/>
            <person name="Debuchy R."/>
            <person name="Gladieux P."/>
            <person name="Hiltunen Thoren M."/>
            <person name="Johannesson H."/>
        </authorList>
    </citation>
    <scope>NUCLEOTIDE SEQUENCE</scope>
    <source>
        <strain evidence="3">PSN309</strain>
    </source>
</reference>
<feature type="transmembrane region" description="Helical" evidence="2">
    <location>
        <begin position="6"/>
        <end position="28"/>
    </location>
</feature>
<keyword evidence="2" id="KW-0812">Transmembrane</keyword>
<evidence type="ECO:0000256" key="2">
    <source>
        <dbReference type="SAM" id="Phobius"/>
    </source>
</evidence>
<feature type="compositionally biased region" description="Basic and acidic residues" evidence="1">
    <location>
        <begin position="52"/>
        <end position="67"/>
    </location>
</feature>
<sequence>MSTGAIAGIAVTAVVVLAVGIASAVWYWRRQHPPKGSSQEPSPRQDSWTGDSAEKAGLKNESRHQIDGRQVWPEIGEPLPHEMEGLEQPLEAPSLPQFYELPVEDDERRLSAAQPMP</sequence>
<keyword evidence="4" id="KW-1185">Reference proteome</keyword>
<feature type="compositionally biased region" description="Polar residues" evidence="1">
    <location>
        <begin position="36"/>
        <end position="50"/>
    </location>
</feature>
<evidence type="ECO:0000313" key="4">
    <source>
        <dbReference type="Proteomes" id="UP001302126"/>
    </source>
</evidence>